<evidence type="ECO:0000256" key="17">
    <source>
        <dbReference type="SAM" id="Phobius"/>
    </source>
</evidence>
<dbReference type="InterPro" id="IPR008587">
    <property type="entry name" value="FPP_plant"/>
</dbReference>
<evidence type="ECO:0000256" key="15">
    <source>
        <dbReference type="SAM" id="Coils"/>
    </source>
</evidence>
<feature type="coiled-coil region" evidence="15">
    <location>
        <begin position="1094"/>
        <end position="1150"/>
    </location>
</feature>
<feature type="non-terminal residue" evidence="19">
    <location>
        <position position="1"/>
    </location>
</feature>
<evidence type="ECO:0000256" key="11">
    <source>
        <dbReference type="ARBA" id="ARBA00023253"/>
    </source>
</evidence>
<dbReference type="PANTHER" id="PTHR37220:SF1">
    <property type="entry name" value="O-FUCOSYLTRANSFERASE 23"/>
    <property type="match status" value="1"/>
</dbReference>
<evidence type="ECO:0000256" key="16">
    <source>
        <dbReference type="SAM" id="MobiDB-lite"/>
    </source>
</evidence>
<comment type="similarity">
    <text evidence="2">Belongs to the cyclin family. Cyclin U/P subfamily.</text>
</comment>
<sequence>VEMETSVNSTNSSLYQWLGLIEDYDQPSTSTLPRVITLLALILGKMIQKNEKSLHTRHNKEGEITMFHGSRAPSMNIHRYTERVYRYARCSPACFVAAFAYILRYLETPVATSMTPRLTSLNVHRLLITSLLVAAKFLDRKCYNNAYYAKIGGVSTEEMNRLERTFLFDVDFRLNITAEMFERHCLMLQRETVACEPRKLRTVLGENLRLFSKPIAFKCLVLVGIALFYKALFLSSSPRNLLSIRASDSSSTYGVRTDKFLEAPQIVWGLNNQKIAFARACLTARTMNRTLLMPSLSASLFYKEVDKLLPIPFDKVFQFERFNSLCNGFVRLARFSDVRNRTQVFDLEKGSGRRWTVERDLDQLKQSVSVDEFEVINVKGKNPFLWHDHWPVKDYAKVFECMVVVDEISREADKVVTRIRQAGGDRIIMEGLVPFVAVHMRIEIDWMIHCKKLEQRQKVSEICSSKREIMERVGNISGLKTPTVLYLAVADSLLEEKEGESSVLAGWREGLIPFEKKKLGVKEEVYGKYSYLIQSAIDYEVCLRADVFVGNSFSTFSSLIVLGRTQKLRRLGVVSSCDDGGNVWRSYAYNLAGESEGVPRRWMTNMTHSSLEAISYGSNTMMTGGNYTTIDDSQKVSGSVPSVPDPGHTTVKFAESNLQTFPPSATQGKISGGSNPPRDADVSLSWNTGADTFSGPGRSSTDEPHSGGWLHKFTVGAYKPFFDVDTSDVVDRLKESLFPFRGTFTEKTADKPDLYGPFWICTTLIFVAASIGTFVTYVAHKWKKQEWNYDINLVTWSAGVFYGYVTIIPLALYVVLKYFSAPSGLVQLFCLYGYSLFIFIPALCLSVVPVEIFRWVIAGVAGFMSATFVALNLKAHINSAGERSILIIASIFLLQLGLAVVLKLYLFTVTVNMDVEYDSQIHTLISFPSIISPPLGVRFEEMDRRSWLWRRKSSEKSPGETESTGSLSSHSERFSDDQRSHSPELISKPVTREEEEVEEEATADIKILTERLSAALLNVSLKDDLAKQHAKVAEEAVAGWEKAENEAAALKQQLDASVSKVSALEDRNTHLDSALKECVRQLWQGREEQNQKIEEAINKKCSEWEATKDELESRIEELQARLQTGKQEDATALEKENSALKLELLSKAEEVQILTLERDLSTQAAESASKQHLEGIKKLTKLEVECRKLRVMVQRSVKSNELKSSIDNQSDYSGRFSFSDNEVQSPTTQRASGKAPSVDIGLMDDFLEMEKLASMPRSEPGRKHSESKPDAQSKQLKHELETSLHRISELEEKVEMVEVEKLQLEMALNESKEEVETLQSRLMETEEKLKKLEPKAQDLELALSESRKQIQDLQRQLNRTQADKSKLETTRAENNDLELLLSESGSQIQDLQKQLNKAQVNLSELETIRAEKLELTICLNGTKKELETSQSRLKETERKLTEVQTLLRLTKDAKEAAEDGVKAANAKAEAVESRLRDVEAEAESLILKIESLEESVEKERVLSAKHSSKCEELQDEISKLKHKLEHHGEGEHEPNHLRAFDDDYKLKQEKELAVAASKFAECQRTIASLGQRLQSLATLEDFLIEP</sequence>
<protein>
    <recommendedName>
        <fullName evidence="14">O-fucosyltransferase family protein</fullName>
    </recommendedName>
</protein>
<feature type="transmembrane region" description="Helical" evidence="17">
    <location>
        <begin position="799"/>
        <end position="816"/>
    </location>
</feature>
<evidence type="ECO:0000256" key="2">
    <source>
        <dbReference type="ARBA" id="ARBA00007215"/>
    </source>
</evidence>
<evidence type="ECO:0000256" key="10">
    <source>
        <dbReference type="ARBA" id="ARBA00023136"/>
    </source>
</evidence>
<keyword evidence="7" id="KW-0808">Transferase</keyword>
<organism evidence="19 20">
    <name type="scientific">Brassica napus</name>
    <name type="common">Rape</name>
    <dbReference type="NCBI Taxonomy" id="3708"/>
    <lineage>
        <taxon>Eukaryota</taxon>
        <taxon>Viridiplantae</taxon>
        <taxon>Streptophyta</taxon>
        <taxon>Embryophyta</taxon>
        <taxon>Tracheophyta</taxon>
        <taxon>Spermatophyta</taxon>
        <taxon>Magnoliopsida</taxon>
        <taxon>eudicotyledons</taxon>
        <taxon>Gunneridae</taxon>
        <taxon>Pentapetalae</taxon>
        <taxon>rosids</taxon>
        <taxon>malvids</taxon>
        <taxon>Brassicales</taxon>
        <taxon>Brassicaceae</taxon>
        <taxon>Brassiceae</taxon>
        <taxon>Brassica</taxon>
    </lineage>
</organism>
<comment type="similarity">
    <text evidence="3">Belongs to the glycosyltransferase GT106 family.</text>
</comment>
<keyword evidence="20" id="KW-1185">Reference proteome</keyword>
<dbReference type="Pfam" id="PF10250">
    <property type="entry name" value="O-FucT"/>
    <property type="match status" value="1"/>
</dbReference>
<keyword evidence="10 17" id="KW-0472">Membrane</keyword>
<name>A0ABQ8DES1_BRANA</name>
<keyword evidence="5" id="KW-0132">Cell division</keyword>
<feature type="compositionally biased region" description="Polar residues" evidence="16">
    <location>
        <begin position="960"/>
        <end position="969"/>
    </location>
</feature>
<evidence type="ECO:0000313" key="19">
    <source>
        <dbReference type="EMBL" id="KAH0927851.1"/>
    </source>
</evidence>
<evidence type="ECO:0000256" key="1">
    <source>
        <dbReference type="ARBA" id="ARBA00004141"/>
    </source>
</evidence>
<feature type="compositionally biased region" description="Basic and acidic residues" evidence="16">
    <location>
        <begin position="950"/>
        <end position="959"/>
    </location>
</feature>
<feature type="region of interest" description="Disordered" evidence="16">
    <location>
        <begin position="1255"/>
        <end position="1277"/>
    </location>
</feature>
<evidence type="ECO:0000256" key="6">
    <source>
        <dbReference type="ARBA" id="ARBA00022676"/>
    </source>
</evidence>
<dbReference type="InterPro" id="IPR019378">
    <property type="entry name" value="GDP-Fuc_O-FucTrfase"/>
</dbReference>
<dbReference type="InterPro" id="IPR044982">
    <property type="entry name" value="AtOFT1-like"/>
</dbReference>
<comment type="subcellular location">
    <subcellularLocation>
        <location evidence="1">Membrane</location>
        <topology evidence="1">Multi-pass membrane protein</topology>
    </subcellularLocation>
</comment>
<dbReference type="CDD" id="cd11296">
    <property type="entry name" value="O-FucT_like"/>
    <property type="match status" value="1"/>
</dbReference>
<feature type="compositionally biased region" description="Basic and acidic residues" evidence="16">
    <location>
        <begin position="1259"/>
        <end position="1277"/>
    </location>
</feature>
<evidence type="ECO:0000313" key="20">
    <source>
        <dbReference type="Proteomes" id="UP000824890"/>
    </source>
</evidence>
<evidence type="ECO:0000256" key="14">
    <source>
        <dbReference type="ARBA" id="ARBA00030350"/>
    </source>
</evidence>
<feature type="transmembrane region" description="Helical" evidence="17">
    <location>
        <begin position="855"/>
        <end position="873"/>
    </location>
</feature>
<dbReference type="InterPro" id="IPR013922">
    <property type="entry name" value="Cyclin_PHO80-like"/>
</dbReference>
<evidence type="ECO:0000256" key="3">
    <source>
        <dbReference type="ARBA" id="ARBA00007737"/>
    </source>
</evidence>
<feature type="transmembrane region" description="Helical" evidence="17">
    <location>
        <begin position="885"/>
        <end position="906"/>
    </location>
</feature>
<accession>A0ABQ8DES1</accession>
<evidence type="ECO:0000256" key="13">
    <source>
        <dbReference type="ARBA" id="ARBA00023306"/>
    </source>
</evidence>
<dbReference type="Pfam" id="PF05911">
    <property type="entry name" value="FPP"/>
    <property type="match status" value="3"/>
</dbReference>
<evidence type="ECO:0000256" key="7">
    <source>
        <dbReference type="ARBA" id="ARBA00022679"/>
    </source>
</evidence>
<dbReference type="EMBL" id="JAGKQM010000005">
    <property type="protein sequence ID" value="KAH0927851.1"/>
    <property type="molecule type" value="Genomic_DNA"/>
</dbReference>
<feature type="region of interest" description="Disordered" evidence="16">
    <location>
        <begin position="1200"/>
        <end position="1238"/>
    </location>
</feature>
<feature type="region of interest" description="Disordered" evidence="16">
    <location>
        <begin position="950"/>
        <end position="998"/>
    </location>
</feature>
<evidence type="ECO:0000256" key="12">
    <source>
        <dbReference type="ARBA" id="ARBA00023277"/>
    </source>
</evidence>
<comment type="similarity">
    <text evidence="4">Belongs to the YIP1 family.</text>
</comment>
<evidence type="ECO:0000256" key="9">
    <source>
        <dbReference type="ARBA" id="ARBA00022989"/>
    </source>
</evidence>
<dbReference type="Pfam" id="PF08613">
    <property type="entry name" value="Cyclin"/>
    <property type="match status" value="1"/>
</dbReference>
<feature type="transmembrane region" description="Helical" evidence="17">
    <location>
        <begin position="757"/>
        <end position="779"/>
    </location>
</feature>
<dbReference type="PANTHER" id="PTHR37220">
    <property type="entry name" value="O-FUCOSYLTRANSFERASE 23"/>
    <property type="match status" value="1"/>
</dbReference>
<feature type="domain" description="Yip1" evidence="18">
    <location>
        <begin position="741"/>
        <end position="900"/>
    </location>
</feature>
<keyword evidence="8 17" id="KW-0812">Transmembrane</keyword>
<dbReference type="Pfam" id="PF04893">
    <property type="entry name" value="Yip1"/>
    <property type="match status" value="1"/>
</dbReference>
<gene>
    <name evidence="19" type="ORF">HID58_020107</name>
</gene>
<keyword evidence="15" id="KW-0175">Coiled coil</keyword>
<keyword evidence="6" id="KW-0328">Glycosyltransferase</keyword>
<evidence type="ECO:0000256" key="8">
    <source>
        <dbReference type="ARBA" id="ARBA00022692"/>
    </source>
</evidence>
<feature type="compositionally biased region" description="Polar residues" evidence="16">
    <location>
        <begin position="1200"/>
        <end position="1231"/>
    </location>
</feature>
<evidence type="ECO:0000256" key="5">
    <source>
        <dbReference type="ARBA" id="ARBA00022618"/>
    </source>
</evidence>
<keyword evidence="11" id="KW-0294">Fucose metabolism</keyword>
<dbReference type="InterPro" id="IPR036915">
    <property type="entry name" value="Cyclin-like_sf"/>
</dbReference>
<dbReference type="SUPFAM" id="SSF47954">
    <property type="entry name" value="Cyclin-like"/>
    <property type="match status" value="1"/>
</dbReference>
<dbReference type="Proteomes" id="UP000824890">
    <property type="component" value="Unassembled WGS sequence"/>
</dbReference>
<feature type="transmembrane region" description="Helical" evidence="17">
    <location>
        <begin position="828"/>
        <end position="849"/>
    </location>
</feature>
<dbReference type="Gene3D" id="1.10.472.10">
    <property type="entry name" value="Cyclin-like"/>
    <property type="match status" value="1"/>
</dbReference>
<evidence type="ECO:0000259" key="18">
    <source>
        <dbReference type="Pfam" id="PF04893"/>
    </source>
</evidence>
<dbReference type="Gene3D" id="3.40.50.11350">
    <property type="match status" value="1"/>
</dbReference>
<keyword evidence="12" id="KW-0119">Carbohydrate metabolism</keyword>
<keyword evidence="13" id="KW-0131">Cell cycle</keyword>
<feature type="coiled-coil region" evidence="15">
    <location>
        <begin position="1033"/>
        <end position="1067"/>
    </location>
</feature>
<comment type="caution">
    <text evidence="19">The sequence shown here is derived from an EMBL/GenBank/DDBJ whole genome shotgun (WGS) entry which is preliminary data.</text>
</comment>
<feature type="compositionally biased region" description="Basic and acidic residues" evidence="16">
    <location>
        <begin position="970"/>
        <end position="982"/>
    </location>
</feature>
<reference evidence="19 20" key="1">
    <citation type="submission" date="2021-05" db="EMBL/GenBank/DDBJ databases">
        <title>Genome Assembly of Synthetic Allotetraploid Brassica napus Reveals Homoeologous Exchanges between Subgenomes.</title>
        <authorList>
            <person name="Davis J.T."/>
        </authorList>
    </citation>
    <scope>NUCLEOTIDE SEQUENCE [LARGE SCALE GENOMIC DNA]</scope>
    <source>
        <strain evidence="20">cv. Da-Ae</strain>
        <tissue evidence="19">Seedling</tissue>
    </source>
</reference>
<proteinExistence type="inferred from homology"/>
<dbReference type="InterPro" id="IPR006977">
    <property type="entry name" value="Yip1_dom"/>
</dbReference>
<keyword evidence="9 17" id="KW-1133">Transmembrane helix</keyword>
<evidence type="ECO:0000256" key="4">
    <source>
        <dbReference type="ARBA" id="ARBA00010596"/>
    </source>
</evidence>